<keyword evidence="2" id="KW-1185">Reference proteome</keyword>
<comment type="caution">
    <text evidence="1">The sequence shown here is derived from an EMBL/GenBank/DDBJ whole genome shotgun (WGS) entry which is preliminary data.</text>
</comment>
<dbReference type="AlphaFoldDB" id="A0AAV4SEL0"/>
<gene>
    <name evidence="1" type="ORF">CEXT_463221</name>
</gene>
<accession>A0AAV4SEL0</accession>
<proteinExistence type="predicted"/>
<evidence type="ECO:0000313" key="2">
    <source>
        <dbReference type="Proteomes" id="UP001054945"/>
    </source>
</evidence>
<reference evidence="1 2" key="1">
    <citation type="submission" date="2021-06" db="EMBL/GenBank/DDBJ databases">
        <title>Caerostris extrusa draft genome.</title>
        <authorList>
            <person name="Kono N."/>
            <person name="Arakawa K."/>
        </authorList>
    </citation>
    <scope>NUCLEOTIDE SEQUENCE [LARGE SCALE GENOMIC DNA]</scope>
</reference>
<evidence type="ECO:0000313" key="1">
    <source>
        <dbReference type="EMBL" id="GIY30852.1"/>
    </source>
</evidence>
<organism evidence="1 2">
    <name type="scientific">Caerostris extrusa</name>
    <name type="common">Bark spider</name>
    <name type="synonym">Caerostris bankana</name>
    <dbReference type="NCBI Taxonomy" id="172846"/>
    <lineage>
        <taxon>Eukaryota</taxon>
        <taxon>Metazoa</taxon>
        <taxon>Ecdysozoa</taxon>
        <taxon>Arthropoda</taxon>
        <taxon>Chelicerata</taxon>
        <taxon>Arachnida</taxon>
        <taxon>Araneae</taxon>
        <taxon>Araneomorphae</taxon>
        <taxon>Entelegynae</taxon>
        <taxon>Araneoidea</taxon>
        <taxon>Araneidae</taxon>
        <taxon>Caerostris</taxon>
    </lineage>
</organism>
<name>A0AAV4SEL0_CAEEX</name>
<sequence>MRLRSNHYKKQIAPSTFCSVFPTCVPSPLGCSVVNNPGLNFYDHCAFHVYLIGILFSRRISILRVPSWLAREEFERHPQASWIATLSLLSSPFVRKCINEDHSITCGGIFVTRDTVRGAAIRFRGIRRRLPRRRDERPLNSESASQESTLLRRRRERERNKTYLDTKRRDFLQLC</sequence>
<dbReference type="EMBL" id="BPLR01009286">
    <property type="protein sequence ID" value="GIY30852.1"/>
    <property type="molecule type" value="Genomic_DNA"/>
</dbReference>
<protein>
    <submittedName>
        <fullName evidence="1">Uncharacterized protein</fullName>
    </submittedName>
</protein>
<dbReference type="Proteomes" id="UP001054945">
    <property type="component" value="Unassembled WGS sequence"/>
</dbReference>